<dbReference type="EMBL" id="DWYZ01000109">
    <property type="protein sequence ID" value="HJB28295.1"/>
    <property type="molecule type" value="Genomic_DNA"/>
</dbReference>
<dbReference type="AlphaFoldDB" id="A0A9D2LS72"/>
<comment type="caution">
    <text evidence="1">The sequence shown here is derived from an EMBL/GenBank/DDBJ whole genome shotgun (WGS) entry which is preliminary data.</text>
</comment>
<dbReference type="SUPFAM" id="SSF55961">
    <property type="entry name" value="Bet v1-like"/>
    <property type="match status" value="1"/>
</dbReference>
<reference evidence="1" key="2">
    <citation type="submission" date="2021-04" db="EMBL/GenBank/DDBJ databases">
        <authorList>
            <person name="Gilroy R."/>
        </authorList>
    </citation>
    <scope>NUCLEOTIDE SEQUENCE</scope>
    <source>
        <strain evidence="1">ChiSjej1B19-5720</strain>
    </source>
</reference>
<dbReference type="Gene3D" id="3.30.530.20">
    <property type="match status" value="1"/>
</dbReference>
<gene>
    <name evidence="1" type="ORF">IAA06_05825</name>
</gene>
<proteinExistence type="predicted"/>
<organism evidence="1 2">
    <name type="scientific">Candidatus Blautia faecavium</name>
    <dbReference type="NCBI Taxonomy" id="2838487"/>
    <lineage>
        <taxon>Bacteria</taxon>
        <taxon>Bacillati</taxon>
        <taxon>Bacillota</taxon>
        <taxon>Clostridia</taxon>
        <taxon>Lachnospirales</taxon>
        <taxon>Lachnospiraceae</taxon>
        <taxon>Blautia</taxon>
    </lineage>
</organism>
<reference evidence="1" key="1">
    <citation type="journal article" date="2021" name="PeerJ">
        <title>Extensive microbial diversity within the chicken gut microbiome revealed by metagenomics and culture.</title>
        <authorList>
            <person name="Gilroy R."/>
            <person name="Ravi A."/>
            <person name="Getino M."/>
            <person name="Pursley I."/>
            <person name="Horton D.L."/>
            <person name="Alikhan N.F."/>
            <person name="Baker D."/>
            <person name="Gharbi K."/>
            <person name="Hall N."/>
            <person name="Watson M."/>
            <person name="Adriaenssens E.M."/>
            <person name="Foster-Nyarko E."/>
            <person name="Jarju S."/>
            <person name="Secka A."/>
            <person name="Antonio M."/>
            <person name="Oren A."/>
            <person name="Chaudhuri R.R."/>
            <person name="La Ragione R."/>
            <person name="Hildebrand F."/>
            <person name="Pallen M.J."/>
        </authorList>
    </citation>
    <scope>NUCLEOTIDE SEQUENCE</scope>
    <source>
        <strain evidence="1">ChiSjej1B19-5720</strain>
    </source>
</reference>
<evidence type="ECO:0000313" key="1">
    <source>
        <dbReference type="EMBL" id="HJB28295.1"/>
    </source>
</evidence>
<evidence type="ECO:0000313" key="2">
    <source>
        <dbReference type="Proteomes" id="UP000823842"/>
    </source>
</evidence>
<sequence>MATSNIKAVFSCDIQKVWDVVTSLSNYWWRSDLSKVKILSEKEFIEYTKDGYPTKFTVTCTEICKRWEFDMENSNMKGHWTGVFNKKGDCTEIDFTEEVTAKKIIMRPFVKIYLKKQQELYVKDLKKALEELR</sequence>
<dbReference type="Proteomes" id="UP000823842">
    <property type="component" value="Unassembled WGS sequence"/>
</dbReference>
<dbReference type="InterPro" id="IPR023393">
    <property type="entry name" value="START-like_dom_sf"/>
</dbReference>
<accession>A0A9D2LS72</accession>
<name>A0A9D2LS72_9FIRM</name>
<evidence type="ECO:0008006" key="3">
    <source>
        <dbReference type="Google" id="ProtNLM"/>
    </source>
</evidence>
<protein>
    <recommendedName>
        <fullName evidence="3">Polyketide cyclase</fullName>
    </recommendedName>
</protein>